<organism evidence="1 2">
    <name type="scientific">Planctopirus ephydatiae</name>
    <dbReference type="NCBI Taxonomy" id="2528019"/>
    <lineage>
        <taxon>Bacteria</taxon>
        <taxon>Pseudomonadati</taxon>
        <taxon>Planctomycetota</taxon>
        <taxon>Planctomycetia</taxon>
        <taxon>Planctomycetales</taxon>
        <taxon>Planctomycetaceae</taxon>
        <taxon>Planctopirus</taxon>
    </lineage>
</organism>
<dbReference type="OrthoDB" id="9850768at2"/>
<gene>
    <name evidence="1" type="ORF">Spb1_20450</name>
</gene>
<sequence length="145" mass="16843">MTDFDLSELPQQFQDAAAEWERLFQETLRPVEQLVKQLQQERFQQLSRGELVDGDQWQPAERLLAGVIGIRSRNLVNSLQASSSIRGRHLRFNLRYTANYAAAFNRLRKLLPERIPPAWAEQINALLETQLARFEDVLRARGLID</sequence>
<dbReference type="Proteomes" id="UP000315349">
    <property type="component" value="Chromosome"/>
</dbReference>
<dbReference type="EMBL" id="CP036299">
    <property type="protein sequence ID" value="QDV30117.1"/>
    <property type="molecule type" value="Genomic_DNA"/>
</dbReference>
<evidence type="ECO:0000313" key="2">
    <source>
        <dbReference type="Proteomes" id="UP000315349"/>
    </source>
</evidence>
<keyword evidence="2" id="KW-1185">Reference proteome</keyword>
<protein>
    <submittedName>
        <fullName evidence="1">Uncharacterized protein</fullName>
    </submittedName>
</protein>
<name>A0A518GNF3_9PLAN</name>
<proteinExistence type="predicted"/>
<accession>A0A518GNF3</accession>
<reference evidence="1 2" key="1">
    <citation type="submission" date="2019-02" db="EMBL/GenBank/DDBJ databases">
        <title>Deep-cultivation of Planctomycetes and their phenomic and genomic characterization uncovers novel biology.</title>
        <authorList>
            <person name="Wiegand S."/>
            <person name="Jogler M."/>
            <person name="Boedeker C."/>
            <person name="Pinto D."/>
            <person name="Vollmers J."/>
            <person name="Rivas-Marin E."/>
            <person name="Kohn T."/>
            <person name="Peeters S.H."/>
            <person name="Heuer A."/>
            <person name="Rast P."/>
            <person name="Oberbeckmann S."/>
            <person name="Bunk B."/>
            <person name="Jeske O."/>
            <person name="Meyerdierks A."/>
            <person name="Storesund J.E."/>
            <person name="Kallscheuer N."/>
            <person name="Luecker S."/>
            <person name="Lage O.M."/>
            <person name="Pohl T."/>
            <person name="Merkel B.J."/>
            <person name="Hornburger P."/>
            <person name="Mueller R.-W."/>
            <person name="Bruemmer F."/>
            <person name="Labrenz M."/>
            <person name="Spormann A.M."/>
            <person name="Op den Camp H."/>
            <person name="Overmann J."/>
            <person name="Amann R."/>
            <person name="Jetten M.S.M."/>
            <person name="Mascher T."/>
            <person name="Medema M.H."/>
            <person name="Devos D.P."/>
            <person name="Kaster A.-K."/>
            <person name="Ovreas L."/>
            <person name="Rohde M."/>
            <person name="Galperin M.Y."/>
            <person name="Jogler C."/>
        </authorList>
    </citation>
    <scope>NUCLEOTIDE SEQUENCE [LARGE SCALE GENOMIC DNA]</scope>
    <source>
        <strain evidence="1 2">Spb1</strain>
    </source>
</reference>
<dbReference type="AlphaFoldDB" id="A0A518GNF3"/>
<evidence type="ECO:0000313" key="1">
    <source>
        <dbReference type="EMBL" id="QDV30117.1"/>
    </source>
</evidence>
<dbReference type="KEGG" id="peh:Spb1_20450"/>
<dbReference type="RefSeq" id="WP_145298963.1">
    <property type="nucleotide sequence ID" value="NZ_CP036299.1"/>
</dbReference>